<evidence type="ECO:0000256" key="5">
    <source>
        <dbReference type="ARBA" id="ARBA00022630"/>
    </source>
</evidence>
<name>A0A1H2K2W9_9BACT</name>
<feature type="binding site" evidence="11">
    <location>
        <position position="278"/>
    </location>
    <ligand>
        <name>FMN</name>
        <dbReference type="ChEBI" id="CHEBI:58210"/>
    </ligand>
</feature>
<evidence type="ECO:0000256" key="10">
    <source>
        <dbReference type="ARBA" id="ARBA00023239"/>
    </source>
</evidence>
<gene>
    <name evidence="11" type="primary">aroC</name>
    <name evidence="13" type="ORF">SAMN04487931_11929</name>
</gene>
<protein>
    <recommendedName>
        <fullName evidence="3 11">Chorismate synthase</fullName>
        <shortName evidence="11">CS</shortName>
        <ecNumber evidence="3 11">4.2.3.5</ecNumber>
    </recommendedName>
    <alternativeName>
        <fullName evidence="11">5-enolpyruvylshikimate-3-phosphate phospholyase</fullName>
    </alternativeName>
</protein>
<comment type="pathway">
    <text evidence="1 11">Metabolic intermediate biosynthesis; chorismate biosynthesis; chorismate from D-erythrose 4-phosphate and phosphoenolpyruvate: step 7/7.</text>
</comment>
<dbReference type="HAMAP" id="MF_00300">
    <property type="entry name" value="Chorismate_synth"/>
    <property type="match status" value="1"/>
</dbReference>
<feature type="binding site" evidence="11">
    <location>
        <begin position="125"/>
        <end position="127"/>
    </location>
    <ligand>
        <name>FMN</name>
        <dbReference type="ChEBI" id="CHEBI:58210"/>
    </ligand>
</feature>
<feature type="binding site" evidence="11">
    <location>
        <position position="48"/>
    </location>
    <ligand>
        <name>NADP(+)</name>
        <dbReference type="ChEBI" id="CHEBI:58349"/>
    </ligand>
</feature>
<dbReference type="Pfam" id="PF01264">
    <property type="entry name" value="Chorismate_synt"/>
    <property type="match status" value="1"/>
</dbReference>
<evidence type="ECO:0000256" key="6">
    <source>
        <dbReference type="ARBA" id="ARBA00022643"/>
    </source>
</evidence>
<comment type="similarity">
    <text evidence="2 11">Belongs to the chorismate synthase family.</text>
</comment>
<keyword evidence="8 11" id="KW-0521">NADP</keyword>
<feature type="region of interest" description="Disordered" evidence="12">
    <location>
        <begin position="47"/>
        <end position="68"/>
    </location>
</feature>
<dbReference type="UniPathway" id="UPA00053">
    <property type="reaction ID" value="UER00090"/>
</dbReference>
<comment type="catalytic activity">
    <reaction evidence="11">
        <text>5-O-(1-carboxyvinyl)-3-phosphoshikimate = chorismate + phosphate</text>
        <dbReference type="Rhea" id="RHEA:21020"/>
        <dbReference type="ChEBI" id="CHEBI:29748"/>
        <dbReference type="ChEBI" id="CHEBI:43474"/>
        <dbReference type="ChEBI" id="CHEBI:57701"/>
        <dbReference type="EC" id="4.2.3.5"/>
    </reaction>
</comment>
<proteinExistence type="inferred from homology"/>
<dbReference type="Gene3D" id="3.60.150.10">
    <property type="entry name" value="Chorismate synthase AroC"/>
    <property type="match status" value="1"/>
</dbReference>
<comment type="cofactor">
    <cofactor evidence="11">
        <name>FMNH2</name>
        <dbReference type="ChEBI" id="CHEBI:57618"/>
    </cofactor>
    <text evidence="11">Reduced FMN (FMNH(2)).</text>
</comment>
<evidence type="ECO:0000256" key="1">
    <source>
        <dbReference type="ARBA" id="ARBA00005044"/>
    </source>
</evidence>
<evidence type="ECO:0000256" key="11">
    <source>
        <dbReference type="HAMAP-Rule" id="MF_00300"/>
    </source>
</evidence>
<evidence type="ECO:0000256" key="3">
    <source>
        <dbReference type="ARBA" id="ARBA00013036"/>
    </source>
</evidence>
<evidence type="ECO:0000313" key="14">
    <source>
        <dbReference type="Proteomes" id="UP000199608"/>
    </source>
</evidence>
<dbReference type="GO" id="GO:0009073">
    <property type="term" value="P:aromatic amino acid family biosynthetic process"/>
    <property type="evidence" value="ECO:0007669"/>
    <property type="project" value="UniProtKB-KW"/>
</dbReference>
<dbReference type="SUPFAM" id="SSF103263">
    <property type="entry name" value="Chorismate synthase, AroC"/>
    <property type="match status" value="1"/>
</dbReference>
<dbReference type="InterPro" id="IPR035904">
    <property type="entry name" value="Chorismate_synth_AroC_sf"/>
</dbReference>
<keyword evidence="9 11" id="KW-0057">Aromatic amino acid biosynthesis</keyword>
<keyword evidence="5 11" id="KW-0285">Flavoprotein</keyword>
<dbReference type="GO" id="GO:0010181">
    <property type="term" value="F:FMN binding"/>
    <property type="evidence" value="ECO:0007669"/>
    <property type="project" value="TreeGrafter"/>
</dbReference>
<dbReference type="EC" id="4.2.3.5" evidence="3 11"/>
<dbReference type="NCBIfam" id="TIGR00033">
    <property type="entry name" value="aroC"/>
    <property type="match status" value="1"/>
</dbReference>
<dbReference type="CDD" id="cd07304">
    <property type="entry name" value="Chorismate_synthase"/>
    <property type="match status" value="1"/>
</dbReference>
<keyword evidence="14" id="KW-1185">Reference proteome</keyword>
<dbReference type="RefSeq" id="WP_092238266.1">
    <property type="nucleotide sequence ID" value="NZ_FNLL01000019.1"/>
</dbReference>
<dbReference type="PIRSF" id="PIRSF001456">
    <property type="entry name" value="Chorismate_synth"/>
    <property type="match status" value="1"/>
</dbReference>
<dbReference type="InterPro" id="IPR000453">
    <property type="entry name" value="Chorismate_synth"/>
</dbReference>
<evidence type="ECO:0000256" key="8">
    <source>
        <dbReference type="ARBA" id="ARBA00022857"/>
    </source>
</evidence>
<dbReference type="PANTHER" id="PTHR21085:SF0">
    <property type="entry name" value="CHORISMATE SYNTHASE"/>
    <property type="match status" value="1"/>
</dbReference>
<accession>A0A1H2K2W9</accession>
<dbReference type="Proteomes" id="UP000199608">
    <property type="component" value="Unassembled WGS sequence"/>
</dbReference>
<feature type="binding site" evidence="11">
    <location>
        <begin position="293"/>
        <end position="297"/>
    </location>
    <ligand>
        <name>FMN</name>
        <dbReference type="ChEBI" id="CHEBI:58210"/>
    </ligand>
</feature>
<comment type="caution">
    <text evidence="11">Lacks conserved residue(s) required for the propagation of feature annotation.</text>
</comment>
<reference evidence="14" key="1">
    <citation type="submission" date="2016-10" db="EMBL/GenBank/DDBJ databases">
        <authorList>
            <person name="Varghese N."/>
            <person name="Submissions S."/>
        </authorList>
    </citation>
    <scope>NUCLEOTIDE SEQUENCE [LARGE SCALE GENOMIC DNA]</scope>
    <source>
        <strain evidence="14">DSM 3384</strain>
    </source>
</reference>
<dbReference type="FunFam" id="3.60.150.10:FF:000002">
    <property type="entry name" value="Chorismate synthase"/>
    <property type="match status" value="1"/>
</dbReference>
<dbReference type="EMBL" id="FNLL01000019">
    <property type="protein sequence ID" value="SDU62902.1"/>
    <property type="molecule type" value="Genomic_DNA"/>
</dbReference>
<organism evidence="13 14">
    <name type="scientific">Desulfobacula phenolica</name>
    <dbReference type="NCBI Taxonomy" id="90732"/>
    <lineage>
        <taxon>Bacteria</taxon>
        <taxon>Pseudomonadati</taxon>
        <taxon>Thermodesulfobacteriota</taxon>
        <taxon>Desulfobacteria</taxon>
        <taxon>Desulfobacterales</taxon>
        <taxon>Desulfobacteraceae</taxon>
        <taxon>Desulfobacula</taxon>
    </lineage>
</organism>
<dbReference type="GO" id="GO:0004107">
    <property type="term" value="F:chorismate synthase activity"/>
    <property type="evidence" value="ECO:0007669"/>
    <property type="project" value="UniProtKB-UniRule"/>
</dbReference>
<feature type="binding site" evidence="11">
    <location>
        <position position="319"/>
    </location>
    <ligand>
        <name>FMN</name>
        <dbReference type="ChEBI" id="CHEBI:58210"/>
    </ligand>
</feature>
<evidence type="ECO:0000256" key="7">
    <source>
        <dbReference type="ARBA" id="ARBA00022827"/>
    </source>
</evidence>
<evidence type="ECO:0000256" key="2">
    <source>
        <dbReference type="ARBA" id="ARBA00008014"/>
    </source>
</evidence>
<evidence type="ECO:0000313" key="13">
    <source>
        <dbReference type="EMBL" id="SDU62902.1"/>
    </source>
</evidence>
<sequence>MSGSSFGKAFNITTFGESHGQAIGVVIQGCPPGLAIDEALIQKALDKRKPGQGISGTKRKEPDHPIIMSGTFNGLTTGTPIMIMIENKDAKSKSYDNIASLFRPGHGDYTYQAKYGIRDFRGGGRASARETAARVAAGAVAQLVLDQQGIKIKTYTLEIGGIRANRIDDISQKEKNDLLCPDSEAVRKMELKIAEVKKQGDSLGGVVQIIASNVPAGIGEPVFDKLDADIAKALMSIGAVKAVEIGAGTCASQMTGFENNDQILPDGFQTNHSGGILAGISNGDDIIARVHVKPIPSILKPQKTIDENGNSREISTQGRHDICAIPRINMVCEAMMAIVLTDHILRQKTLG</sequence>
<evidence type="ECO:0000256" key="4">
    <source>
        <dbReference type="ARBA" id="ARBA00022605"/>
    </source>
</evidence>
<evidence type="ECO:0000256" key="12">
    <source>
        <dbReference type="SAM" id="MobiDB-lite"/>
    </source>
</evidence>
<dbReference type="NCBIfam" id="NF003793">
    <property type="entry name" value="PRK05382.1"/>
    <property type="match status" value="1"/>
</dbReference>
<dbReference type="InterPro" id="IPR020541">
    <property type="entry name" value="Chorismate_synthase_CS"/>
</dbReference>
<keyword evidence="6 11" id="KW-0288">FMN</keyword>
<dbReference type="PROSITE" id="PS00788">
    <property type="entry name" value="CHORISMATE_SYNTHASE_2"/>
    <property type="match status" value="1"/>
</dbReference>
<dbReference type="GO" id="GO:0008652">
    <property type="term" value="P:amino acid biosynthetic process"/>
    <property type="evidence" value="ECO:0007669"/>
    <property type="project" value="UniProtKB-KW"/>
</dbReference>
<keyword evidence="4 11" id="KW-0028">Amino-acid biosynthesis</keyword>
<comment type="subunit">
    <text evidence="11">Homotetramer.</text>
</comment>
<dbReference type="PANTHER" id="PTHR21085">
    <property type="entry name" value="CHORISMATE SYNTHASE"/>
    <property type="match status" value="1"/>
</dbReference>
<dbReference type="AlphaFoldDB" id="A0A1H2K2W9"/>
<keyword evidence="7 11" id="KW-0274">FAD</keyword>
<keyword evidence="10 11" id="KW-0456">Lyase</keyword>
<dbReference type="GO" id="GO:0005829">
    <property type="term" value="C:cytosol"/>
    <property type="evidence" value="ECO:0007669"/>
    <property type="project" value="TreeGrafter"/>
</dbReference>
<comment type="function">
    <text evidence="11">Catalyzes the anti-1,4-elimination of the C-3 phosphate and the C-6 proR hydrogen from 5-enolpyruvylshikimate-3-phosphate (EPSP) to yield chorismate, which is the branch point compound that serves as the starting substrate for the three terminal pathways of aromatic amino acid biosynthesis. This reaction introduces a second double bond into the aromatic ring system.</text>
</comment>
<evidence type="ECO:0000256" key="9">
    <source>
        <dbReference type="ARBA" id="ARBA00023141"/>
    </source>
</evidence>
<dbReference type="GO" id="GO:0009423">
    <property type="term" value="P:chorismate biosynthetic process"/>
    <property type="evidence" value="ECO:0007669"/>
    <property type="project" value="UniProtKB-UniRule"/>
</dbReference>